<dbReference type="AlphaFoldDB" id="A0A6H1ZEQ2"/>
<keyword evidence="1" id="KW-0472">Membrane</keyword>
<name>A0A6H1ZEQ2_9ZZZZ</name>
<evidence type="ECO:0000313" key="2">
    <source>
        <dbReference type="EMBL" id="QJA45942.1"/>
    </source>
</evidence>
<feature type="transmembrane region" description="Helical" evidence="1">
    <location>
        <begin position="57"/>
        <end position="76"/>
    </location>
</feature>
<dbReference type="EMBL" id="MT144595">
    <property type="protein sequence ID" value="QJH94056.1"/>
    <property type="molecule type" value="Genomic_DNA"/>
</dbReference>
<accession>A0A6H1ZEQ2</accession>
<gene>
    <name evidence="2" type="ORF">TM448A00289_0009</name>
    <name evidence="3" type="ORF">TM448B00173_0026</name>
</gene>
<sequence length="79" mass="8680">METCPEHQEIAKAVAVIQRDVSESKKTGETILKLLQGNGNPGLITQAALNRESIKRAWWWLGGISLSLLGLVAWALKKI</sequence>
<keyword evidence="1" id="KW-0812">Transmembrane</keyword>
<keyword evidence="1" id="KW-1133">Transmembrane helix</keyword>
<proteinExistence type="predicted"/>
<evidence type="ECO:0000313" key="3">
    <source>
        <dbReference type="EMBL" id="QJH94056.1"/>
    </source>
</evidence>
<dbReference type="EMBL" id="MT144000">
    <property type="protein sequence ID" value="QJA45942.1"/>
    <property type="molecule type" value="Genomic_DNA"/>
</dbReference>
<reference evidence="2" key="1">
    <citation type="submission" date="2020-03" db="EMBL/GenBank/DDBJ databases">
        <title>The deep terrestrial virosphere.</title>
        <authorList>
            <person name="Holmfeldt K."/>
            <person name="Nilsson E."/>
            <person name="Simone D."/>
            <person name="Lopez-Fernandez M."/>
            <person name="Wu X."/>
            <person name="de Brujin I."/>
            <person name="Lundin D."/>
            <person name="Andersson A."/>
            <person name="Bertilsson S."/>
            <person name="Dopson M."/>
        </authorList>
    </citation>
    <scope>NUCLEOTIDE SEQUENCE</scope>
    <source>
        <strain evidence="2">TM448A00289</strain>
        <strain evidence="3">TM448B00173</strain>
    </source>
</reference>
<protein>
    <submittedName>
        <fullName evidence="2">Uncharacterized protein</fullName>
    </submittedName>
</protein>
<organism evidence="2">
    <name type="scientific">viral metagenome</name>
    <dbReference type="NCBI Taxonomy" id="1070528"/>
    <lineage>
        <taxon>unclassified sequences</taxon>
        <taxon>metagenomes</taxon>
        <taxon>organismal metagenomes</taxon>
    </lineage>
</organism>
<evidence type="ECO:0000256" key="1">
    <source>
        <dbReference type="SAM" id="Phobius"/>
    </source>
</evidence>